<dbReference type="Pfam" id="PF26488">
    <property type="entry name" value="DUF8158"/>
    <property type="match status" value="1"/>
</dbReference>
<dbReference type="AlphaFoldDB" id="A0A6B0T9I3"/>
<dbReference type="RefSeq" id="WP_159670972.1">
    <property type="nucleotide sequence ID" value="NZ_WUUS01000014.1"/>
</dbReference>
<evidence type="ECO:0000313" key="3">
    <source>
        <dbReference type="EMBL" id="MXR43199.1"/>
    </source>
</evidence>
<comment type="caution">
    <text evidence="3">The sequence shown here is derived from an EMBL/GenBank/DDBJ whole genome shotgun (WGS) entry which is preliminary data.</text>
</comment>
<feature type="region of interest" description="Disordered" evidence="1">
    <location>
        <begin position="1"/>
        <end position="22"/>
    </location>
</feature>
<evidence type="ECO:0000313" key="4">
    <source>
        <dbReference type="Proteomes" id="UP000437065"/>
    </source>
</evidence>
<gene>
    <name evidence="3" type="ORF">GRX01_17870</name>
</gene>
<sequence>MTDSEPLYDVRERTGHPEHPSVDDVIDLVLERAENPRADHQDAHLDEAMATLVDRYDSETIRTVIHRILVEEYPFRTATADLDVDNIDGVRIGTTAVQVLEELNARQDDS</sequence>
<dbReference type="Proteomes" id="UP000437065">
    <property type="component" value="Unassembled WGS sequence"/>
</dbReference>
<dbReference type="EMBL" id="WUUS01000014">
    <property type="protein sequence ID" value="MXR43199.1"/>
    <property type="molecule type" value="Genomic_DNA"/>
</dbReference>
<dbReference type="OrthoDB" id="191541at2157"/>
<feature type="compositionally biased region" description="Basic and acidic residues" evidence="1">
    <location>
        <begin position="8"/>
        <end position="22"/>
    </location>
</feature>
<name>A0A6B0T9I3_9EURY</name>
<organism evidence="3 4">
    <name type="scientific">Halobaculum saliterrae</name>
    <dbReference type="NCBI Taxonomy" id="2073113"/>
    <lineage>
        <taxon>Archaea</taxon>
        <taxon>Methanobacteriati</taxon>
        <taxon>Methanobacteriota</taxon>
        <taxon>Stenosarchaea group</taxon>
        <taxon>Halobacteria</taxon>
        <taxon>Halobacteriales</taxon>
        <taxon>Haloferacaceae</taxon>
        <taxon>Halobaculum</taxon>
    </lineage>
</organism>
<reference evidence="3 4" key="1">
    <citation type="submission" date="2019-12" db="EMBL/GenBank/DDBJ databases">
        <title>Isolation and characterization of three novel carbon monoxide-oxidizing members of Halobacteria from salione crusts and soils.</title>
        <authorList>
            <person name="Myers M.R."/>
            <person name="King G.M."/>
        </authorList>
    </citation>
    <scope>NUCLEOTIDE SEQUENCE [LARGE SCALE GENOMIC DNA]</scope>
    <source>
        <strain evidence="3 4">WSA2</strain>
    </source>
</reference>
<evidence type="ECO:0000256" key="1">
    <source>
        <dbReference type="SAM" id="MobiDB-lite"/>
    </source>
</evidence>
<accession>A0A6B0T9I3</accession>
<feature type="domain" description="DUF8158" evidence="2">
    <location>
        <begin position="1"/>
        <end position="109"/>
    </location>
</feature>
<dbReference type="InterPro" id="IPR058471">
    <property type="entry name" value="DUF8158"/>
</dbReference>
<proteinExistence type="predicted"/>
<keyword evidence="4" id="KW-1185">Reference proteome</keyword>
<evidence type="ECO:0000259" key="2">
    <source>
        <dbReference type="Pfam" id="PF26488"/>
    </source>
</evidence>
<protein>
    <recommendedName>
        <fullName evidence="2">DUF8158 domain-containing protein</fullName>
    </recommendedName>
</protein>